<reference evidence="2" key="1">
    <citation type="submission" date="2022-11" db="UniProtKB">
        <authorList>
            <consortium name="WormBaseParasite"/>
        </authorList>
    </citation>
    <scope>IDENTIFICATION</scope>
</reference>
<proteinExistence type="predicted"/>
<keyword evidence="1" id="KW-1185">Reference proteome</keyword>
<accession>A0A915Q418</accession>
<dbReference type="AlphaFoldDB" id="A0A915Q418"/>
<evidence type="ECO:0000313" key="1">
    <source>
        <dbReference type="Proteomes" id="UP000887581"/>
    </source>
</evidence>
<sequence>MRVAAVGAFTRGQPKIKGREWSIDTRNIKTIEVNDTVHCFQDEMRFFHYYFRPVKRFFLKLKIS</sequence>
<dbReference type="Proteomes" id="UP000887581">
    <property type="component" value="Unplaced"/>
</dbReference>
<evidence type="ECO:0000313" key="2">
    <source>
        <dbReference type="WBParaSite" id="sdigi.contig54.g3090.t1"/>
    </source>
</evidence>
<organism evidence="1 2">
    <name type="scientific">Setaria digitata</name>
    <dbReference type="NCBI Taxonomy" id="48799"/>
    <lineage>
        <taxon>Eukaryota</taxon>
        <taxon>Metazoa</taxon>
        <taxon>Ecdysozoa</taxon>
        <taxon>Nematoda</taxon>
        <taxon>Chromadorea</taxon>
        <taxon>Rhabditida</taxon>
        <taxon>Spirurina</taxon>
        <taxon>Spiruromorpha</taxon>
        <taxon>Filarioidea</taxon>
        <taxon>Setariidae</taxon>
        <taxon>Setaria</taxon>
    </lineage>
</organism>
<name>A0A915Q418_9BILA</name>
<dbReference type="WBParaSite" id="sdigi.contig54.g3090.t1">
    <property type="protein sequence ID" value="sdigi.contig54.g3090.t1"/>
    <property type="gene ID" value="sdigi.contig54.g3090"/>
</dbReference>
<protein>
    <submittedName>
        <fullName evidence="2">Uncharacterized protein</fullName>
    </submittedName>
</protein>